<gene>
    <name evidence="7" type="ORF">HNR67_006344</name>
</gene>
<evidence type="ECO:0000256" key="3">
    <source>
        <dbReference type="ARBA" id="ARBA00023125"/>
    </source>
</evidence>
<keyword evidence="3 5" id="KW-0238">DNA-binding</keyword>
<dbReference type="PANTHER" id="PTHR35807">
    <property type="entry name" value="TRANSCRIPTIONAL REGULATOR REDD-RELATED"/>
    <property type="match status" value="1"/>
</dbReference>
<dbReference type="PANTHER" id="PTHR35807:SF1">
    <property type="entry name" value="TRANSCRIPTIONAL REGULATOR REDD"/>
    <property type="match status" value="1"/>
</dbReference>
<reference evidence="7 8" key="1">
    <citation type="submission" date="2020-08" db="EMBL/GenBank/DDBJ databases">
        <title>Sequencing the genomes of 1000 actinobacteria strains.</title>
        <authorList>
            <person name="Klenk H.-P."/>
        </authorList>
    </citation>
    <scope>NUCLEOTIDE SEQUENCE [LARGE SCALE GENOMIC DNA]</scope>
    <source>
        <strain evidence="7 8">DSM 44230</strain>
    </source>
</reference>
<dbReference type="InterPro" id="IPR016032">
    <property type="entry name" value="Sig_transdc_resp-reg_C-effctor"/>
</dbReference>
<dbReference type="SMART" id="SM00862">
    <property type="entry name" value="Trans_reg_C"/>
    <property type="match status" value="1"/>
</dbReference>
<evidence type="ECO:0000256" key="4">
    <source>
        <dbReference type="ARBA" id="ARBA00023163"/>
    </source>
</evidence>
<dbReference type="SUPFAM" id="SSF48452">
    <property type="entry name" value="TPR-like"/>
    <property type="match status" value="1"/>
</dbReference>
<dbReference type="Proteomes" id="UP000533598">
    <property type="component" value="Unassembled WGS sequence"/>
</dbReference>
<keyword evidence="4" id="KW-0804">Transcription</keyword>
<dbReference type="SMART" id="SM01043">
    <property type="entry name" value="BTAD"/>
    <property type="match status" value="1"/>
</dbReference>
<comment type="caution">
    <text evidence="7">The sequence shown here is derived from an EMBL/GenBank/DDBJ whole genome shotgun (WGS) entry which is preliminary data.</text>
</comment>
<dbReference type="InterPro" id="IPR027417">
    <property type="entry name" value="P-loop_NTPase"/>
</dbReference>
<dbReference type="GO" id="GO:0000160">
    <property type="term" value="P:phosphorelay signal transduction system"/>
    <property type="evidence" value="ECO:0007669"/>
    <property type="project" value="InterPro"/>
</dbReference>
<keyword evidence="7" id="KW-0547">Nucleotide-binding</keyword>
<keyword evidence="7" id="KW-0067">ATP-binding</keyword>
<dbReference type="Gene3D" id="3.40.50.300">
    <property type="entry name" value="P-loop containing nucleotide triphosphate hydrolases"/>
    <property type="match status" value="1"/>
</dbReference>
<protein>
    <submittedName>
        <fullName evidence="7">DNA-binding SARP family transcriptional activator/energy-coupling factor transporter ATP-binding protein EcfA2</fullName>
    </submittedName>
</protein>
<dbReference type="Pfam" id="PF00486">
    <property type="entry name" value="Trans_reg_C"/>
    <property type="match status" value="1"/>
</dbReference>
<dbReference type="InterPro" id="IPR001867">
    <property type="entry name" value="OmpR/PhoB-type_DNA-bd"/>
</dbReference>
<evidence type="ECO:0000256" key="2">
    <source>
        <dbReference type="ARBA" id="ARBA00023015"/>
    </source>
</evidence>
<dbReference type="AlphaFoldDB" id="A0A7W7FVB4"/>
<dbReference type="InterPro" id="IPR051677">
    <property type="entry name" value="AfsR-DnrI-RedD_regulator"/>
</dbReference>
<feature type="DNA-binding region" description="OmpR/PhoB-type" evidence="5">
    <location>
        <begin position="1"/>
        <end position="104"/>
    </location>
</feature>
<accession>A0A7W7FVB4</accession>
<proteinExistence type="inferred from homology"/>
<dbReference type="InterPro" id="IPR011990">
    <property type="entry name" value="TPR-like_helical_dom_sf"/>
</dbReference>
<sequence>MPERDNRLYCEVLGALAARRGPVDIELGWSRQQAVLAVLLTRMNQPVPVEALVEAVWADSPPQGARNTVQTNISRLRRALRPAGATHDRDAVVLRTDAGYLLRGAPDQLDALVFEQELDAAQEHQRAGRLAAATESVSSALGRWRGEPFSGLDSPYLHAHRLRLRESRLLAQELSAALSLDRGEHRSVVAELTALVTRNPLRERLRELLMLALYRSGRQAEALGVFQEARTALADQLGIDPGPALRGLHQRILTRDPELSAPPRRACPPVVITPAVAVEQLPADPLSCTGRDAELRRLTGSAAEAEIHVLDGMPGIGKTTLAVRAARLLAPDYPDGTIFLRLNAFAAGQEPLSAHAALGGLLEAAGLPAAAMPDTEHGRSALWRESLRDKRMLLVLDDAAGHEQVRPLLPGPGRCRVLITSRRRLSALEGVRSLELNPLPLEQAARLFQQLTGPREQPADPAATRQLVSLCGGLPLAITLLAGRVRHHPRWTDRYLADLLSSARTRLSELHAENVTLTAAFDRSYRGLPAEARRLFRCLGLSAGVEVDLPTTSVLAGLSPAETRHGLELLYDNHLLTESAPGRYLLHDLVKEYARTLAELEDPTLEAEFHRCPGLTQRAG</sequence>
<name>A0A7W7FVB4_9PSEU</name>
<evidence type="ECO:0000313" key="8">
    <source>
        <dbReference type="Proteomes" id="UP000533598"/>
    </source>
</evidence>
<dbReference type="InterPro" id="IPR036388">
    <property type="entry name" value="WH-like_DNA-bd_sf"/>
</dbReference>
<evidence type="ECO:0000259" key="6">
    <source>
        <dbReference type="PROSITE" id="PS51755"/>
    </source>
</evidence>
<dbReference type="GO" id="GO:0043531">
    <property type="term" value="F:ADP binding"/>
    <property type="evidence" value="ECO:0007669"/>
    <property type="project" value="InterPro"/>
</dbReference>
<evidence type="ECO:0000256" key="5">
    <source>
        <dbReference type="PROSITE-ProRule" id="PRU01091"/>
    </source>
</evidence>
<dbReference type="GO" id="GO:0003677">
    <property type="term" value="F:DNA binding"/>
    <property type="evidence" value="ECO:0007669"/>
    <property type="project" value="UniProtKB-UniRule"/>
</dbReference>
<dbReference type="Gene3D" id="1.25.40.10">
    <property type="entry name" value="Tetratricopeptide repeat domain"/>
    <property type="match status" value="1"/>
</dbReference>
<dbReference type="InterPro" id="IPR005158">
    <property type="entry name" value="BTAD"/>
</dbReference>
<dbReference type="CDD" id="cd15831">
    <property type="entry name" value="BTAD"/>
    <property type="match status" value="1"/>
</dbReference>
<feature type="domain" description="OmpR/PhoB-type" evidence="6">
    <location>
        <begin position="1"/>
        <end position="104"/>
    </location>
</feature>
<dbReference type="SUPFAM" id="SSF46894">
    <property type="entry name" value="C-terminal effector domain of the bipartite response regulators"/>
    <property type="match status" value="1"/>
</dbReference>
<dbReference type="InterPro" id="IPR042197">
    <property type="entry name" value="Apaf_helical"/>
</dbReference>
<evidence type="ECO:0000256" key="1">
    <source>
        <dbReference type="ARBA" id="ARBA00005820"/>
    </source>
</evidence>
<dbReference type="SUPFAM" id="SSF52540">
    <property type="entry name" value="P-loop containing nucleoside triphosphate hydrolases"/>
    <property type="match status" value="1"/>
</dbReference>
<dbReference type="RefSeq" id="WP_185005881.1">
    <property type="nucleotide sequence ID" value="NZ_BAAAUI010000009.1"/>
</dbReference>
<keyword evidence="2" id="KW-0805">Transcription regulation</keyword>
<keyword evidence="8" id="KW-1185">Reference proteome</keyword>
<evidence type="ECO:0000313" key="7">
    <source>
        <dbReference type="EMBL" id="MBB4680226.1"/>
    </source>
</evidence>
<dbReference type="GO" id="GO:0005524">
    <property type="term" value="F:ATP binding"/>
    <property type="evidence" value="ECO:0007669"/>
    <property type="project" value="UniProtKB-KW"/>
</dbReference>
<organism evidence="7 8">
    <name type="scientific">Crossiella cryophila</name>
    <dbReference type="NCBI Taxonomy" id="43355"/>
    <lineage>
        <taxon>Bacteria</taxon>
        <taxon>Bacillati</taxon>
        <taxon>Actinomycetota</taxon>
        <taxon>Actinomycetes</taxon>
        <taxon>Pseudonocardiales</taxon>
        <taxon>Pseudonocardiaceae</taxon>
        <taxon>Crossiella</taxon>
    </lineage>
</organism>
<dbReference type="PROSITE" id="PS51755">
    <property type="entry name" value="OMPR_PHOB"/>
    <property type="match status" value="1"/>
</dbReference>
<dbReference type="EMBL" id="JACHMH010000001">
    <property type="protein sequence ID" value="MBB4680226.1"/>
    <property type="molecule type" value="Genomic_DNA"/>
</dbReference>
<dbReference type="Pfam" id="PF03704">
    <property type="entry name" value="BTAD"/>
    <property type="match status" value="1"/>
</dbReference>
<dbReference type="PRINTS" id="PR00364">
    <property type="entry name" value="DISEASERSIST"/>
</dbReference>
<dbReference type="GO" id="GO:0006355">
    <property type="term" value="P:regulation of DNA-templated transcription"/>
    <property type="evidence" value="ECO:0007669"/>
    <property type="project" value="InterPro"/>
</dbReference>
<dbReference type="Gene3D" id="1.10.8.430">
    <property type="entry name" value="Helical domain of apoptotic protease-activating factors"/>
    <property type="match status" value="1"/>
</dbReference>
<comment type="similarity">
    <text evidence="1">Belongs to the AfsR/DnrI/RedD regulatory family.</text>
</comment>
<dbReference type="Gene3D" id="1.10.10.10">
    <property type="entry name" value="Winged helix-like DNA-binding domain superfamily/Winged helix DNA-binding domain"/>
    <property type="match status" value="1"/>
</dbReference>